<accession>A0A1G6AU35</accession>
<name>A0A1G6AU35_EUBOX</name>
<gene>
    <name evidence="2" type="ORF">SAMN02910417_00888</name>
</gene>
<dbReference type="AlphaFoldDB" id="A0A1G6AU35"/>
<organism evidence="2 3">
    <name type="scientific">Eubacterium oxidoreducens</name>
    <dbReference type="NCBI Taxonomy" id="1732"/>
    <lineage>
        <taxon>Bacteria</taxon>
        <taxon>Bacillati</taxon>
        <taxon>Bacillota</taxon>
        <taxon>Clostridia</taxon>
        <taxon>Eubacteriales</taxon>
        <taxon>Eubacteriaceae</taxon>
        <taxon>Eubacterium</taxon>
    </lineage>
</organism>
<keyword evidence="1" id="KW-1133">Transmembrane helix</keyword>
<keyword evidence="1" id="KW-0472">Membrane</keyword>
<feature type="transmembrane region" description="Helical" evidence="1">
    <location>
        <begin position="62"/>
        <end position="81"/>
    </location>
</feature>
<sequence>MQKTMADRKNGGWRLENQPWWQEYSKTVHHEEDTQGLKEALWQMPTCGSFSSSQMSLMRSGLSYLSVGSCDGGVFLLGYGLHLI</sequence>
<dbReference type="EMBL" id="FMXR01000007">
    <property type="protein sequence ID" value="SDB11890.1"/>
    <property type="molecule type" value="Genomic_DNA"/>
</dbReference>
<protein>
    <submittedName>
        <fullName evidence="2">Uncharacterized protein</fullName>
    </submittedName>
</protein>
<evidence type="ECO:0000256" key="1">
    <source>
        <dbReference type="SAM" id="Phobius"/>
    </source>
</evidence>
<evidence type="ECO:0000313" key="3">
    <source>
        <dbReference type="Proteomes" id="UP000199228"/>
    </source>
</evidence>
<reference evidence="2 3" key="1">
    <citation type="submission" date="2016-10" db="EMBL/GenBank/DDBJ databases">
        <authorList>
            <person name="de Groot N.N."/>
        </authorList>
    </citation>
    <scope>NUCLEOTIDE SEQUENCE [LARGE SCALE GENOMIC DNA]</scope>
    <source>
        <strain evidence="2 3">DSM 3217</strain>
    </source>
</reference>
<dbReference type="STRING" id="1732.SAMN02910417_00888"/>
<dbReference type="RefSeq" id="WP_090172650.1">
    <property type="nucleotide sequence ID" value="NZ_FMXR01000007.1"/>
</dbReference>
<keyword evidence="1" id="KW-0812">Transmembrane</keyword>
<evidence type="ECO:0000313" key="2">
    <source>
        <dbReference type="EMBL" id="SDB11890.1"/>
    </source>
</evidence>
<dbReference type="Proteomes" id="UP000199228">
    <property type="component" value="Unassembled WGS sequence"/>
</dbReference>
<proteinExistence type="predicted"/>
<keyword evidence="3" id="KW-1185">Reference proteome</keyword>